<feature type="transmembrane region" description="Helical" evidence="8">
    <location>
        <begin position="162"/>
        <end position="184"/>
    </location>
</feature>
<evidence type="ECO:0000256" key="7">
    <source>
        <dbReference type="ARBA" id="ARBA00023136"/>
    </source>
</evidence>
<evidence type="ECO:0000256" key="4">
    <source>
        <dbReference type="ARBA" id="ARBA00022592"/>
    </source>
</evidence>
<organism evidence="9 10">
    <name type="scientific">Syphacia muris</name>
    <dbReference type="NCBI Taxonomy" id="451379"/>
    <lineage>
        <taxon>Eukaryota</taxon>
        <taxon>Metazoa</taxon>
        <taxon>Ecdysozoa</taxon>
        <taxon>Nematoda</taxon>
        <taxon>Chromadorea</taxon>
        <taxon>Rhabditida</taxon>
        <taxon>Spirurina</taxon>
        <taxon>Oxyuridomorpha</taxon>
        <taxon>Oxyuroidea</taxon>
        <taxon>Oxyuridae</taxon>
        <taxon>Syphacia</taxon>
    </lineage>
</organism>
<dbReference type="Proteomes" id="UP000046393">
    <property type="component" value="Unplaced"/>
</dbReference>
<dbReference type="STRING" id="451379.A0A0N5ATB6"/>
<keyword evidence="9" id="KW-1185">Reference proteome</keyword>
<evidence type="ECO:0000256" key="3">
    <source>
        <dbReference type="ARBA" id="ARBA00022448"/>
    </source>
</evidence>
<dbReference type="GO" id="GO:0005315">
    <property type="term" value="F:phosphate transmembrane transporter activity"/>
    <property type="evidence" value="ECO:0007669"/>
    <property type="project" value="InterPro"/>
</dbReference>
<protein>
    <recommendedName>
        <fullName evidence="8">Phosphate transporter</fullName>
    </recommendedName>
</protein>
<accession>A0A0N5ATB6</accession>
<feature type="transmembrane region" description="Helical" evidence="8">
    <location>
        <begin position="22"/>
        <end position="43"/>
    </location>
</feature>
<evidence type="ECO:0000313" key="10">
    <source>
        <dbReference type="WBParaSite" id="SMUV_0000806601-mRNA-1"/>
    </source>
</evidence>
<keyword evidence="7 8" id="KW-0472">Membrane</keyword>
<comment type="function">
    <text evidence="8">Sodium-phosphate symporter.</text>
</comment>
<feature type="transmembrane region" description="Helical" evidence="8">
    <location>
        <begin position="190"/>
        <end position="212"/>
    </location>
</feature>
<reference evidence="10" key="1">
    <citation type="submission" date="2017-02" db="UniProtKB">
        <authorList>
            <consortium name="WormBaseParasite"/>
        </authorList>
    </citation>
    <scope>IDENTIFICATION</scope>
</reference>
<comment type="subcellular location">
    <subcellularLocation>
        <location evidence="1 8">Membrane</location>
        <topology evidence="1 8">Multi-pass membrane protein</topology>
    </subcellularLocation>
</comment>
<evidence type="ECO:0000256" key="8">
    <source>
        <dbReference type="RuleBase" id="RU363058"/>
    </source>
</evidence>
<dbReference type="AlphaFoldDB" id="A0A0N5ATB6"/>
<sequence>MGANDVSNAFGTSVGSKVLTLVQAYILATIFETLGAVLVGYNVTDTMRKGVVDTALFADEPKALLLGQVAILGGCAFWLLIATVARLPVSTTHSLTGATVGFGLLMKGGGGVNWNTVINIVASWFISPIFSGIVSCLLYLLIDWTVLRQKNSCKCALMVLPILFWICIAFNVFVVCFEGSALLHLSNIPLYISIPVAIGVATICAIIVRLVLVPRLKVFIESKLFVQAKLFSLEQFLKIVKFLLKKILPSPHQATNAQTLKVFSSVQVLTACFAGFAHGANDVSNAIAPLTALIAIYKDMDVKQSGATPIYVLLYGVVAICIGLCALGHRVIRTVGTNMSEINPASGFSIEFGAAVTALVASKAGLPISTTHSLVGSVVFVGTIRTRKGVDWKIFRNIVLSWLVTLPVSGEYFYYLFKLFFRY</sequence>
<dbReference type="PANTHER" id="PTHR11101">
    <property type="entry name" value="PHOSPHATE TRANSPORTER"/>
    <property type="match status" value="1"/>
</dbReference>
<dbReference type="PANTHER" id="PTHR11101:SF67">
    <property type="entry name" value="PHOSPHATE TRANSPORTER"/>
    <property type="match status" value="1"/>
</dbReference>
<dbReference type="GO" id="GO:0016020">
    <property type="term" value="C:membrane"/>
    <property type="evidence" value="ECO:0007669"/>
    <property type="project" value="UniProtKB-SubCell"/>
</dbReference>
<feature type="transmembrane region" description="Helical" evidence="8">
    <location>
        <begin position="310"/>
        <end position="332"/>
    </location>
</feature>
<keyword evidence="6 8" id="KW-1133">Transmembrane helix</keyword>
<dbReference type="GO" id="GO:0035435">
    <property type="term" value="P:phosphate ion transmembrane transport"/>
    <property type="evidence" value="ECO:0007669"/>
    <property type="project" value="TreeGrafter"/>
</dbReference>
<feature type="transmembrane region" description="Helical" evidence="8">
    <location>
        <begin position="121"/>
        <end position="142"/>
    </location>
</feature>
<evidence type="ECO:0000256" key="6">
    <source>
        <dbReference type="ARBA" id="ARBA00022989"/>
    </source>
</evidence>
<proteinExistence type="inferred from homology"/>
<evidence type="ECO:0000313" key="9">
    <source>
        <dbReference type="Proteomes" id="UP000046393"/>
    </source>
</evidence>
<dbReference type="WBParaSite" id="SMUV_0000806601-mRNA-1">
    <property type="protein sequence ID" value="SMUV_0000806601-mRNA-1"/>
    <property type="gene ID" value="SMUV_0000806601"/>
</dbReference>
<dbReference type="Pfam" id="PF01384">
    <property type="entry name" value="PHO4"/>
    <property type="match status" value="1"/>
</dbReference>
<dbReference type="InterPro" id="IPR001204">
    <property type="entry name" value="Phos_transporter"/>
</dbReference>
<keyword evidence="3 8" id="KW-0813">Transport</keyword>
<evidence type="ECO:0000256" key="2">
    <source>
        <dbReference type="ARBA" id="ARBA00009916"/>
    </source>
</evidence>
<feature type="transmembrane region" description="Helical" evidence="8">
    <location>
        <begin position="394"/>
        <end position="417"/>
    </location>
</feature>
<comment type="similarity">
    <text evidence="2 8">Belongs to the inorganic phosphate transporter (PiT) (TC 2.A.20) family.</text>
</comment>
<evidence type="ECO:0000256" key="5">
    <source>
        <dbReference type="ARBA" id="ARBA00022692"/>
    </source>
</evidence>
<keyword evidence="5 8" id="KW-0812">Transmembrane</keyword>
<evidence type="ECO:0000256" key="1">
    <source>
        <dbReference type="ARBA" id="ARBA00004141"/>
    </source>
</evidence>
<keyword evidence="4 8" id="KW-0592">Phosphate transport</keyword>
<feature type="transmembrane region" description="Helical" evidence="8">
    <location>
        <begin position="63"/>
        <end position="85"/>
    </location>
</feature>
<name>A0A0N5ATB6_9BILA</name>